<keyword evidence="2" id="KW-0732">Signal</keyword>
<dbReference type="EMBL" id="BAAAMU010000065">
    <property type="protein sequence ID" value="GAA1661499.1"/>
    <property type="molecule type" value="Genomic_DNA"/>
</dbReference>
<feature type="chain" id="PRO_5045156161" description="M23ase beta-sheet core domain-containing protein" evidence="2">
    <location>
        <begin position="26"/>
        <end position="299"/>
    </location>
</feature>
<feature type="compositionally biased region" description="Polar residues" evidence="1">
    <location>
        <begin position="283"/>
        <end position="299"/>
    </location>
</feature>
<keyword evidence="5" id="KW-1185">Reference proteome</keyword>
<evidence type="ECO:0000313" key="5">
    <source>
        <dbReference type="Proteomes" id="UP001500064"/>
    </source>
</evidence>
<dbReference type="Proteomes" id="UP001500064">
    <property type="component" value="Unassembled WGS sequence"/>
</dbReference>
<dbReference type="CDD" id="cd12797">
    <property type="entry name" value="M23_peptidase"/>
    <property type="match status" value="1"/>
</dbReference>
<proteinExistence type="predicted"/>
<evidence type="ECO:0000256" key="2">
    <source>
        <dbReference type="SAM" id="SignalP"/>
    </source>
</evidence>
<dbReference type="Pfam" id="PF01551">
    <property type="entry name" value="Peptidase_M23"/>
    <property type="match status" value="1"/>
</dbReference>
<evidence type="ECO:0000259" key="3">
    <source>
        <dbReference type="Pfam" id="PF01551"/>
    </source>
</evidence>
<evidence type="ECO:0000256" key="1">
    <source>
        <dbReference type="SAM" id="MobiDB-lite"/>
    </source>
</evidence>
<name>A0ABP4RWC4_9ACTN</name>
<organism evidence="4 5">
    <name type="scientific">Nonomuraea maheshkhaliensis</name>
    <dbReference type="NCBI Taxonomy" id="419590"/>
    <lineage>
        <taxon>Bacteria</taxon>
        <taxon>Bacillati</taxon>
        <taxon>Actinomycetota</taxon>
        <taxon>Actinomycetes</taxon>
        <taxon>Streptosporangiales</taxon>
        <taxon>Streptosporangiaceae</taxon>
        <taxon>Nonomuraea</taxon>
    </lineage>
</organism>
<feature type="compositionally biased region" description="Polar residues" evidence="1">
    <location>
        <begin position="128"/>
        <end position="138"/>
    </location>
</feature>
<reference evidence="5" key="1">
    <citation type="journal article" date="2019" name="Int. J. Syst. Evol. Microbiol.">
        <title>The Global Catalogue of Microorganisms (GCM) 10K type strain sequencing project: providing services to taxonomists for standard genome sequencing and annotation.</title>
        <authorList>
            <consortium name="The Broad Institute Genomics Platform"/>
            <consortium name="The Broad Institute Genome Sequencing Center for Infectious Disease"/>
            <person name="Wu L."/>
            <person name="Ma J."/>
        </authorList>
    </citation>
    <scope>NUCLEOTIDE SEQUENCE [LARGE SCALE GENOMIC DNA]</scope>
    <source>
        <strain evidence="5">JCM 13929</strain>
    </source>
</reference>
<dbReference type="InterPro" id="IPR011055">
    <property type="entry name" value="Dup_hybrid_motif"/>
</dbReference>
<dbReference type="InterPro" id="IPR016047">
    <property type="entry name" value="M23ase_b-sheet_dom"/>
</dbReference>
<gene>
    <name evidence="4" type="ORF">GCM10009733_068980</name>
</gene>
<sequence length="299" mass="31389">MSMLTKILTATTATVALGGSLLATAAPASAAARDGVCQSGEFCYYFNSNLQGSLSDFTTSVANYDTKQPTCYDYKGPGAGKGKCIKNAAASAWNRSSKTVRVYFNSGYSGAYQDFAPGAKANLKPGLKNQNASHQIGPTSGGGGSRKNMSFSLYSAAGTITCGFDGYRNTSGRHEGIDIARGVGSNVYALTAGQLINVQRGSTGRSGLSTIAVYSSSLNKTVIYLHSAPLSSLRVGQTIRRGQVIAKESWNGVSSKGAAHTHVEMRLGRQPRAAKSVGDPHLQNPNPTSFWNSQGYTVR</sequence>
<feature type="domain" description="M23ase beta-sheet core" evidence="3">
    <location>
        <begin position="173"/>
        <end position="271"/>
    </location>
</feature>
<feature type="region of interest" description="Disordered" evidence="1">
    <location>
        <begin position="126"/>
        <end position="145"/>
    </location>
</feature>
<dbReference type="RefSeq" id="WP_346110750.1">
    <property type="nucleotide sequence ID" value="NZ_BAAAMU010000065.1"/>
</dbReference>
<dbReference type="Gene3D" id="2.70.70.10">
    <property type="entry name" value="Glucose Permease (Domain IIA)"/>
    <property type="match status" value="1"/>
</dbReference>
<dbReference type="Pfam" id="PF03995">
    <property type="entry name" value="Inhibitor_I36"/>
    <property type="match status" value="1"/>
</dbReference>
<dbReference type="SUPFAM" id="SSF51261">
    <property type="entry name" value="Duplicated hybrid motif"/>
    <property type="match status" value="1"/>
</dbReference>
<feature type="region of interest" description="Disordered" evidence="1">
    <location>
        <begin position="272"/>
        <end position="299"/>
    </location>
</feature>
<protein>
    <recommendedName>
        <fullName evidence="3">M23ase beta-sheet core domain-containing protein</fullName>
    </recommendedName>
</protein>
<evidence type="ECO:0000313" key="4">
    <source>
        <dbReference type="EMBL" id="GAA1661499.1"/>
    </source>
</evidence>
<comment type="caution">
    <text evidence="4">The sequence shown here is derived from an EMBL/GenBank/DDBJ whole genome shotgun (WGS) entry which is preliminary data.</text>
</comment>
<accession>A0ABP4RWC4</accession>
<feature type="signal peptide" evidence="2">
    <location>
        <begin position="1"/>
        <end position="25"/>
    </location>
</feature>